<evidence type="ECO:0000259" key="4">
    <source>
        <dbReference type="Pfam" id="PF12114"/>
    </source>
</evidence>
<feature type="domain" description="Period circadian-like C-terminal" evidence="4">
    <location>
        <begin position="17"/>
        <end position="62"/>
    </location>
</feature>
<gene>
    <name evidence="5" type="ORF">AAFF_G00121250</name>
</gene>
<dbReference type="GO" id="GO:0032922">
    <property type="term" value="P:circadian regulation of gene expression"/>
    <property type="evidence" value="ECO:0007669"/>
    <property type="project" value="TreeGrafter"/>
</dbReference>
<reference evidence="5" key="1">
    <citation type="journal article" date="2023" name="Science">
        <title>Genome structures resolve the early diversification of teleost fishes.</title>
        <authorList>
            <person name="Parey E."/>
            <person name="Louis A."/>
            <person name="Montfort J."/>
            <person name="Bouchez O."/>
            <person name="Roques C."/>
            <person name="Iampietro C."/>
            <person name="Lluch J."/>
            <person name="Castinel A."/>
            <person name="Donnadieu C."/>
            <person name="Desvignes T."/>
            <person name="Floi Bucao C."/>
            <person name="Jouanno E."/>
            <person name="Wen M."/>
            <person name="Mejri S."/>
            <person name="Dirks R."/>
            <person name="Jansen H."/>
            <person name="Henkel C."/>
            <person name="Chen W.J."/>
            <person name="Zahm M."/>
            <person name="Cabau C."/>
            <person name="Klopp C."/>
            <person name="Thompson A.W."/>
            <person name="Robinson-Rechavi M."/>
            <person name="Braasch I."/>
            <person name="Lecointre G."/>
            <person name="Bobe J."/>
            <person name="Postlethwait J.H."/>
            <person name="Berthelot C."/>
            <person name="Roest Crollius H."/>
            <person name="Guiguen Y."/>
        </authorList>
    </citation>
    <scope>NUCLEOTIDE SEQUENCE</scope>
    <source>
        <strain evidence="5">NC1722</strain>
    </source>
</reference>
<evidence type="ECO:0000313" key="6">
    <source>
        <dbReference type="Proteomes" id="UP001221898"/>
    </source>
</evidence>
<accession>A0AAD7RS73</accession>
<dbReference type="GO" id="GO:0005634">
    <property type="term" value="C:nucleus"/>
    <property type="evidence" value="ECO:0007669"/>
    <property type="project" value="UniProtKB-SubCell"/>
</dbReference>
<organism evidence="5 6">
    <name type="scientific">Aldrovandia affinis</name>
    <dbReference type="NCBI Taxonomy" id="143900"/>
    <lineage>
        <taxon>Eukaryota</taxon>
        <taxon>Metazoa</taxon>
        <taxon>Chordata</taxon>
        <taxon>Craniata</taxon>
        <taxon>Vertebrata</taxon>
        <taxon>Euteleostomi</taxon>
        <taxon>Actinopterygii</taxon>
        <taxon>Neopterygii</taxon>
        <taxon>Teleostei</taxon>
        <taxon>Notacanthiformes</taxon>
        <taxon>Halosauridae</taxon>
        <taxon>Aldrovandia</taxon>
    </lineage>
</organism>
<dbReference type="PANTHER" id="PTHR11269:SF16">
    <property type="entry name" value="PERIOD CIRCADIAN PROTEIN"/>
    <property type="match status" value="1"/>
</dbReference>
<dbReference type="EMBL" id="JAINUG010000184">
    <property type="protein sequence ID" value="KAJ8389260.1"/>
    <property type="molecule type" value="Genomic_DNA"/>
</dbReference>
<dbReference type="GO" id="GO:0043153">
    <property type="term" value="P:entrainment of circadian clock by photoperiod"/>
    <property type="evidence" value="ECO:0007669"/>
    <property type="project" value="TreeGrafter"/>
</dbReference>
<feature type="region of interest" description="Disordered" evidence="3">
    <location>
        <begin position="1"/>
        <end position="68"/>
    </location>
</feature>
<evidence type="ECO:0000256" key="3">
    <source>
        <dbReference type="SAM" id="MobiDB-lite"/>
    </source>
</evidence>
<keyword evidence="2" id="KW-0539">Nucleus</keyword>
<proteinExistence type="predicted"/>
<sequence>MKKKSYEVETEANESSNQDGTSTSSDLLDLLLQEDSHSGTGSASSGSGSSGSNGCSATGSDTRTGRRSCGRTGLWGGLWAMQKHQPLFTEPQKRELSLVHPWIHTGRLPRAIGLQETASFDVQFHAMELSGVTESPPEEGALALHETTMEEDQEMTAEE</sequence>
<evidence type="ECO:0000256" key="1">
    <source>
        <dbReference type="ARBA" id="ARBA00004123"/>
    </source>
</evidence>
<dbReference type="GO" id="GO:0005737">
    <property type="term" value="C:cytoplasm"/>
    <property type="evidence" value="ECO:0007669"/>
    <property type="project" value="TreeGrafter"/>
</dbReference>
<protein>
    <recommendedName>
        <fullName evidence="4">Period circadian-like C-terminal domain-containing protein</fullName>
    </recommendedName>
</protein>
<feature type="compositionally biased region" description="Low complexity" evidence="3">
    <location>
        <begin position="38"/>
        <end position="62"/>
    </location>
</feature>
<comment type="subcellular location">
    <subcellularLocation>
        <location evidence="1">Nucleus</location>
    </subcellularLocation>
</comment>
<evidence type="ECO:0000256" key="2">
    <source>
        <dbReference type="ARBA" id="ARBA00023242"/>
    </source>
</evidence>
<dbReference type="InterPro" id="IPR022728">
    <property type="entry name" value="Period_circadian-like_C"/>
</dbReference>
<keyword evidence="6" id="KW-1185">Reference proteome</keyword>
<dbReference type="AlphaFoldDB" id="A0AAD7RS73"/>
<evidence type="ECO:0000313" key="5">
    <source>
        <dbReference type="EMBL" id="KAJ8389260.1"/>
    </source>
</evidence>
<dbReference type="PANTHER" id="PTHR11269">
    <property type="entry name" value="PERIOD CIRCADIAN PROTEIN"/>
    <property type="match status" value="1"/>
</dbReference>
<feature type="compositionally biased region" description="Low complexity" evidence="3">
    <location>
        <begin position="21"/>
        <end position="31"/>
    </location>
</feature>
<name>A0AAD7RS73_9TELE</name>
<dbReference type="Pfam" id="PF12114">
    <property type="entry name" value="Period_C"/>
    <property type="match status" value="2"/>
</dbReference>
<dbReference type="GO" id="GO:0001222">
    <property type="term" value="F:transcription corepressor binding"/>
    <property type="evidence" value="ECO:0007669"/>
    <property type="project" value="TreeGrafter"/>
</dbReference>
<dbReference type="GO" id="GO:0000976">
    <property type="term" value="F:transcription cis-regulatory region binding"/>
    <property type="evidence" value="ECO:0007669"/>
    <property type="project" value="TreeGrafter"/>
</dbReference>
<feature type="domain" description="Period circadian-like C-terminal" evidence="4">
    <location>
        <begin position="78"/>
        <end position="116"/>
    </location>
</feature>
<dbReference type="InterPro" id="IPR050760">
    <property type="entry name" value="Period_circadian_regulator"/>
</dbReference>
<dbReference type="Proteomes" id="UP001221898">
    <property type="component" value="Unassembled WGS sequence"/>
</dbReference>
<comment type="caution">
    <text evidence="5">The sequence shown here is derived from an EMBL/GenBank/DDBJ whole genome shotgun (WGS) entry which is preliminary data.</text>
</comment>
<dbReference type="GO" id="GO:0000122">
    <property type="term" value="P:negative regulation of transcription by RNA polymerase II"/>
    <property type="evidence" value="ECO:0007669"/>
    <property type="project" value="TreeGrafter"/>
</dbReference>